<protein>
    <recommendedName>
        <fullName evidence="5">Methylitaconate delta2-delta3-isomerase</fullName>
    </recommendedName>
</protein>
<dbReference type="Pfam" id="PF04303">
    <property type="entry name" value="PrpF"/>
    <property type="match status" value="1"/>
</dbReference>
<evidence type="ECO:0008006" key="5">
    <source>
        <dbReference type="Google" id="ProtNLM"/>
    </source>
</evidence>
<keyword evidence="4" id="KW-1185">Reference proteome</keyword>
<name>A0ABQ9P3R9_9PEZI</name>
<evidence type="ECO:0000313" key="3">
    <source>
        <dbReference type="EMBL" id="KAJ9668718.1"/>
    </source>
</evidence>
<gene>
    <name evidence="3" type="ORF">H2201_000962</name>
</gene>
<dbReference type="EMBL" id="JAPDRL010000005">
    <property type="protein sequence ID" value="KAJ9668718.1"/>
    <property type="molecule type" value="Genomic_DNA"/>
</dbReference>
<proteinExistence type="inferred from homology"/>
<evidence type="ECO:0000313" key="4">
    <source>
        <dbReference type="Proteomes" id="UP001172684"/>
    </source>
</evidence>
<reference evidence="3" key="1">
    <citation type="submission" date="2022-10" db="EMBL/GenBank/DDBJ databases">
        <title>Culturing micro-colonial fungi from biological soil crusts in the Mojave desert and describing Neophaeococcomyces mojavensis, and introducing the new genera and species Taxawa tesnikishii.</title>
        <authorList>
            <person name="Kurbessoian T."/>
            <person name="Stajich J.E."/>
        </authorList>
    </citation>
    <scope>NUCLEOTIDE SEQUENCE</scope>
    <source>
        <strain evidence="3">TK_1</strain>
    </source>
</reference>
<sequence length="420" mass="44752">MTFDVEPPVIERRRKRYVLPAVLMRSGTSKGLFIHRGHLPTAQDTWASLILAAMGSKNSDPRQIDGVGGATSTTSKVAIVAPSQRPGIDVEYTFAQVAVGRDRVDYSGNCGNIASGIGPFALQEGLVRPKPGQRQMDIRIFNTNTSRTLVETVDVDEEEGFEEDGDYEIAGVKGSGSRIKVAFMNPAGSMTGRLFPTGNREDTITVNSPQGGGGPFSVRGSLVDAANPFIFVDASTMPLLSMPWELRSPQFLGIIEDIRQAGAVLFGLASSIDAAADVRGTPKIALVSHPATFLGDARCGRVPDIRVTAFSMGQPHPSLQLTGAVCLGAAISIEGTVPYRIAASHLALLPTPERTPSPPISGHSKYDKGLVEKEVCIEHSSGSIQVDVRVAVTTGRAEVESCSVSRTARRLFEGNVLFHL</sequence>
<dbReference type="PANTHER" id="PTHR43709">
    <property type="entry name" value="ACONITATE ISOMERASE-RELATED"/>
    <property type="match status" value="1"/>
</dbReference>
<organism evidence="3 4">
    <name type="scientific">Coniosporium apollinis</name>
    <dbReference type="NCBI Taxonomy" id="61459"/>
    <lineage>
        <taxon>Eukaryota</taxon>
        <taxon>Fungi</taxon>
        <taxon>Dikarya</taxon>
        <taxon>Ascomycota</taxon>
        <taxon>Pezizomycotina</taxon>
        <taxon>Dothideomycetes</taxon>
        <taxon>Dothideomycetes incertae sedis</taxon>
        <taxon>Coniosporium</taxon>
    </lineage>
</organism>
<comment type="caution">
    <text evidence="3">The sequence shown here is derived from an EMBL/GenBank/DDBJ whole genome shotgun (WGS) entry which is preliminary data.</text>
</comment>
<dbReference type="SUPFAM" id="SSF54506">
    <property type="entry name" value="Diaminopimelate epimerase-like"/>
    <property type="match status" value="2"/>
</dbReference>
<evidence type="ECO:0000256" key="2">
    <source>
        <dbReference type="ARBA" id="ARBA00023235"/>
    </source>
</evidence>
<dbReference type="Proteomes" id="UP001172684">
    <property type="component" value="Unassembled WGS sequence"/>
</dbReference>
<evidence type="ECO:0000256" key="1">
    <source>
        <dbReference type="ARBA" id="ARBA00007673"/>
    </source>
</evidence>
<keyword evidence="2" id="KW-0413">Isomerase</keyword>
<accession>A0ABQ9P3R9</accession>
<dbReference type="PANTHER" id="PTHR43709:SF2">
    <property type="entry name" value="DUF453 DOMAIN PROTEIN (AFU_ORTHOLOGUE AFUA_6G00360)"/>
    <property type="match status" value="1"/>
</dbReference>
<comment type="similarity">
    <text evidence="1">Belongs to the PrpF family.</text>
</comment>
<dbReference type="Gene3D" id="3.10.310.10">
    <property type="entry name" value="Diaminopimelate Epimerase, Chain A, domain 1"/>
    <property type="match status" value="2"/>
</dbReference>
<dbReference type="InterPro" id="IPR007400">
    <property type="entry name" value="PrpF-like"/>
</dbReference>